<evidence type="ECO:0000256" key="9">
    <source>
        <dbReference type="PIRSR" id="PIRSR001092-1"/>
    </source>
</evidence>
<dbReference type="Proteomes" id="UP001209878">
    <property type="component" value="Unassembled WGS sequence"/>
</dbReference>
<dbReference type="PANTHER" id="PTHR10030">
    <property type="entry name" value="ALPHA-L-FUCOSIDASE"/>
    <property type="match status" value="1"/>
</dbReference>
<dbReference type="SMART" id="SM00812">
    <property type="entry name" value="Alpha_L_fucos"/>
    <property type="match status" value="1"/>
</dbReference>
<dbReference type="AlphaFoldDB" id="A0AAD9UKI6"/>
<evidence type="ECO:0000256" key="7">
    <source>
        <dbReference type="ARBA" id="ARBA00023295"/>
    </source>
</evidence>
<dbReference type="GO" id="GO:0005764">
    <property type="term" value="C:lysosome"/>
    <property type="evidence" value="ECO:0007669"/>
    <property type="project" value="TreeGrafter"/>
</dbReference>
<reference evidence="12" key="1">
    <citation type="journal article" date="2023" name="Mol. Biol. Evol.">
        <title>Third-Generation Sequencing Reveals the Adaptive Role of the Epigenome in Three Deep-Sea Polychaetes.</title>
        <authorList>
            <person name="Perez M."/>
            <person name="Aroh O."/>
            <person name="Sun Y."/>
            <person name="Lan Y."/>
            <person name="Juniper S.K."/>
            <person name="Young C.R."/>
            <person name="Angers B."/>
            <person name="Qian P.Y."/>
        </authorList>
    </citation>
    <scope>NUCLEOTIDE SEQUENCE</scope>
    <source>
        <strain evidence="12">R07B-5</strain>
    </source>
</reference>
<dbReference type="InterPro" id="IPR031919">
    <property type="entry name" value="Fucosidase_C"/>
</dbReference>
<dbReference type="Pfam" id="PF01120">
    <property type="entry name" value="Alpha_L_fucos"/>
    <property type="match status" value="1"/>
</dbReference>
<feature type="domain" description="Glycoside hydrolase family 29 N-terminal" evidence="10">
    <location>
        <begin position="19"/>
        <end position="350"/>
    </location>
</feature>
<dbReference type="EMBL" id="JAODUO010000026">
    <property type="protein sequence ID" value="KAK2192627.1"/>
    <property type="molecule type" value="Genomic_DNA"/>
</dbReference>
<sequence>MALRVCVFLLLSIVVCSCTRYEPTWESLDSRPLPSWYDDAKFGIFIHWGVFSVPSFGSEWFWHSWKTGVKSVVDFMKSNYPPDFTYADFAREFTAELYNPDHWADVFKASGAKYVVLTSKHHEGFCNWPTNVSFNWNAQEVGPKRDLVGDLAKAIRKRTDIHFGLYHSLFEWYNPMYLQDHENGFKTRYFVERKSMPELYELVNTYKPEVVWSDGDAGPVDYWNSTGFLAWLYNDSPVKDTVVTNDRWGAGTSCKHGGYYTCQDRFNPGKKQNHKWENCMTIDSGSWGYRRNVDLANYLTAHQLITTLAETVSCGGNLLMNIGPTHDGRIVPVFEERLRQMGEWLAVNGEAIYGSVPWSHQNDTLTKGVWYTSKKTDDGGTAVYCIMLAWPENDVLKLGSASPQTGLAVSMLGYPGLVKWTPLGGTAGIQLQMPVISAAKMPCRWAWVFKLTYQSV</sequence>
<dbReference type="PANTHER" id="PTHR10030:SF37">
    <property type="entry name" value="ALPHA-L-FUCOSIDASE-RELATED"/>
    <property type="match status" value="1"/>
</dbReference>
<keyword evidence="4 8" id="KW-0732">Signal</keyword>
<keyword evidence="6" id="KW-0325">Glycoprotein</keyword>
<dbReference type="GO" id="GO:0004560">
    <property type="term" value="F:alpha-L-fucosidase activity"/>
    <property type="evidence" value="ECO:0007669"/>
    <property type="project" value="UniProtKB-EC"/>
</dbReference>
<evidence type="ECO:0000256" key="6">
    <source>
        <dbReference type="ARBA" id="ARBA00023180"/>
    </source>
</evidence>
<evidence type="ECO:0000259" key="11">
    <source>
        <dbReference type="Pfam" id="PF16757"/>
    </source>
</evidence>
<dbReference type="InterPro" id="IPR013780">
    <property type="entry name" value="Glyco_hydro_b"/>
</dbReference>
<dbReference type="Pfam" id="PF16757">
    <property type="entry name" value="Fucosidase_C"/>
    <property type="match status" value="1"/>
</dbReference>
<evidence type="ECO:0000256" key="2">
    <source>
        <dbReference type="ARBA" id="ARBA00007951"/>
    </source>
</evidence>
<feature type="domain" description="Alpha-L-fucosidase C-terminal" evidence="11">
    <location>
        <begin position="361"/>
        <end position="452"/>
    </location>
</feature>
<dbReference type="FunFam" id="3.20.20.80:FF:000027">
    <property type="entry name" value="Alpha-L-fucosidase"/>
    <property type="match status" value="1"/>
</dbReference>
<evidence type="ECO:0000256" key="1">
    <source>
        <dbReference type="ARBA" id="ARBA00004071"/>
    </source>
</evidence>
<dbReference type="Gene3D" id="2.60.40.1180">
    <property type="entry name" value="Golgi alpha-mannosidase II"/>
    <property type="match status" value="1"/>
</dbReference>
<comment type="similarity">
    <text evidence="2 8">Belongs to the glycosyl hydrolase 29 family.</text>
</comment>
<dbReference type="PIRSF" id="PIRSF001092">
    <property type="entry name" value="Alpha-L-fucosidase"/>
    <property type="match status" value="1"/>
</dbReference>
<dbReference type="GO" id="GO:0016139">
    <property type="term" value="P:glycoside catabolic process"/>
    <property type="evidence" value="ECO:0007669"/>
    <property type="project" value="TreeGrafter"/>
</dbReference>
<evidence type="ECO:0000256" key="8">
    <source>
        <dbReference type="PIRNR" id="PIRNR001092"/>
    </source>
</evidence>
<evidence type="ECO:0000259" key="10">
    <source>
        <dbReference type="Pfam" id="PF01120"/>
    </source>
</evidence>
<dbReference type="GO" id="GO:0006004">
    <property type="term" value="P:fucose metabolic process"/>
    <property type="evidence" value="ECO:0007669"/>
    <property type="project" value="InterPro"/>
</dbReference>
<keyword evidence="13" id="KW-1185">Reference proteome</keyword>
<dbReference type="InterPro" id="IPR017853">
    <property type="entry name" value="GH"/>
</dbReference>
<gene>
    <name evidence="12" type="ORF">NP493_27g00010</name>
</gene>
<comment type="caution">
    <text evidence="12">The sequence shown here is derived from an EMBL/GenBank/DDBJ whole genome shotgun (WGS) entry which is preliminary data.</text>
</comment>
<dbReference type="PRINTS" id="PR00741">
    <property type="entry name" value="GLHYDRLASE29"/>
</dbReference>
<dbReference type="EC" id="3.2.1.51" evidence="3"/>
<comment type="function">
    <text evidence="1">Alpha-L-fucosidase is responsible for hydrolyzing the alpha-1,6-linked fucose joined to the reducing-end N-acetylglucosamine of the carbohydrate moieties of glycoproteins.</text>
</comment>
<feature type="chain" id="PRO_5041785879" description="alpha-L-fucosidase" evidence="8">
    <location>
        <begin position="19"/>
        <end position="456"/>
    </location>
</feature>
<evidence type="ECO:0000313" key="12">
    <source>
        <dbReference type="EMBL" id="KAK2192627.1"/>
    </source>
</evidence>
<protein>
    <recommendedName>
        <fullName evidence="3">alpha-L-fucosidase</fullName>
        <ecNumber evidence="3">3.2.1.51</ecNumber>
    </recommendedName>
</protein>
<evidence type="ECO:0000256" key="4">
    <source>
        <dbReference type="ARBA" id="ARBA00022729"/>
    </source>
</evidence>
<proteinExistence type="inferred from homology"/>
<dbReference type="InterPro" id="IPR016286">
    <property type="entry name" value="FUC_metazoa-typ"/>
</dbReference>
<dbReference type="InterPro" id="IPR000933">
    <property type="entry name" value="Glyco_hydro_29"/>
</dbReference>
<evidence type="ECO:0000313" key="13">
    <source>
        <dbReference type="Proteomes" id="UP001209878"/>
    </source>
</evidence>
<keyword evidence="5 8" id="KW-0378">Hydrolase</keyword>
<keyword evidence="7 8" id="KW-0326">Glycosidase</keyword>
<dbReference type="SUPFAM" id="SSF51445">
    <property type="entry name" value="(Trans)glycosidases"/>
    <property type="match status" value="1"/>
</dbReference>
<name>A0AAD9UKI6_RIDPI</name>
<feature type="site" description="May be important for catalysis" evidence="9">
    <location>
        <position position="279"/>
    </location>
</feature>
<dbReference type="Gene3D" id="3.20.20.80">
    <property type="entry name" value="Glycosidases"/>
    <property type="match status" value="1"/>
</dbReference>
<feature type="signal peptide" evidence="8">
    <location>
        <begin position="1"/>
        <end position="18"/>
    </location>
</feature>
<evidence type="ECO:0000256" key="5">
    <source>
        <dbReference type="ARBA" id="ARBA00022801"/>
    </source>
</evidence>
<dbReference type="PROSITE" id="PS51257">
    <property type="entry name" value="PROKAR_LIPOPROTEIN"/>
    <property type="match status" value="1"/>
</dbReference>
<dbReference type="InterPro" id="IPR057739">
    <property type="entry name" value="Glyco_hydro_29_N"/>
</dbReference>
<organism evidence="12 13">
    <name type="scientific">Ridgeia piscesae</name>
    <name type="common">Tubeworm</name>
    <dbReference type="NCBI Taxonomy" id="27915"/>
    <lineage>
        <taxon>Eukaryota</taxon>
        <taxon>Metazoa</taxon>
        <taxon>Spiralia</taxon>
        <taxon>Lophotrochozoa</taxon>
        <taxon>Annelida</taxon>
        <taxon>Polychaeta</taxon>
        <taxon>Sedentaria</taxon>
        <taxon>Canalipalpata</taxon>
        <taxon>Sabellida</taxon>
        <taxon>Siboglinidae</taxon>
        <taxon>Ridgeia</taxon>
    </lineage>
</organism>
<evidence type="ECO:0000256" key="3">
    <source>
        <dbReference type="ARBA" id="ARBA00012662"/>
    </source>
</evidence>
<accession>A0AAD9UKI6</accession>